<dbReference type="Pfam" id="PF04847">
    <property type="entry name" value="Calcipressin"/>
    <property type="match status" value="1"/>
</dbReference>
<gene>
    <name evidence="4" type="ORF">MENT_LOCUS27327</name>
</gene>
<evidence type="ECO:0000256" key="3">
    <source>
        <dbReference type="SAM" id="Phobius"/>
    </source>
</evidence>
<keyword evidence="3" id="KW-0472">Membrane</keyword>
<comment type="caution">
    <text evidence="4">The sequence shown here is derived from an EMBL/GenBank/DDBJ whole genome shotgun (WGS) entry which is preliminary data.</text>
</comment>
<name>A0A6V7VKT5_MELEN</name>
<reference evidence="4 5" key="1">
    <citation type="submission" date="2020-08" db="EMBL/GenBank/DDBJ databases">
        <authorList>
            <person name="Koutsovoulos G."/>
            <person name="Danchin GJ E."/>
        </authorList>
    </citation>
    <scope>NUCLEOTIDE SEQUENCE [LARGE SCALE GENOMIC DNA]</scope>
</reference>
<dbReference type="Gene3D" id="3.30.70.330">
    <property type="match status" value="1"/>
</dbReference>
<dbReference type="Proteomes" id="UP000580250">
    <property type="component" value="Unassembled WGS sequence"/>
</dbReference>
<dbReference type="GO" id="GO:0005737">
    <property type="term" value="C:cytoplasm"/>
    <property type="evidence" value="ECO:0007669"/>
    <property type="project" value="TreeGrafter"/>
</dbReference>
<feature type="region of interest" description="Disordered" evidence="2">
    <location>
        <begin position="237"/>
        <end position="278"/>
    </location>
</feature>
<dbReference type="PANTHER" id="PTHR10300">
    <property type="entry name" value="CALCIPRESSIN"/>
    <property type="match status" value="1"/>
</dbReference>
<accession>A0A6V7VKT5</accession>
<dbReference type="GO" id="GO:0003676">
    <property type="term" value="F:nucleic acid binding"/>
    <property type="evidence" value="ECO:0007669"/>
    <property type="project" value="InterPro"/>
</dbReference>
<keyword evidence="3" id="KW-0812">Transmembrane</keyword>
<sequence length="278" mass="31584">MALTIFLFSCFLFVLLVYLHILNFAFLKVFLLFLLKKEKQQRQNEQETVCDKEILPTAIIIRDVPKELFDDPEQKSNFRSLFQQITCDTDPIRIDFLKSFQRVRIVFEKPEHATAAKLLVEHHSFNGAKMKAFFAKNIKMARRVDQDEQGHLKLPPLEKQFLISPPSPTRRNGPVVCNLDLMSRLASLAVDDKFELYEGDEHQRRPSIVVTPCGIDGGGGGKSSVFGRRVVSMDSSNNINVVGENDSDSANSESEQQILPPTKVQMPHTPRPPTCNKE</sequence>
<dbReference type="InterPro" id="IPR012677">
    <property type="entry name" value="Nucleotide-bd_a/b_plait_sf"/>
</dbReference>
<proteinExistence type="inferred from homology"/>
<dbReference type="InterPro" id="IPR006931">
    <property type="entry name" value="Calcipressin"/>
</dbReference>
<evidence type="ECO:0000313" key="4">
    <source>
        <dbReference type="EMBL" id="CAD2175590.1"/>
    </source>
</evidence>
<dbReference type="PANTHER" id="PTHR10300:SF14">
    <property type="entry name" value="PROTEIN SARAH"/>
    <property type="match status" value="1"/>
</dbReference>
<dbReference type="SUPFAM" id="SSF54928">
    <property type="entry name" value="RNA-binding domain, RBD"/>
    <property type="match status" value="1"/>
</dbReference>
<dbReference type="GO" id="GO:0019722">
    <property type="term" value="P:calcium-mediated signaling"/>
    <property type="evidence" value="ECO:0007669"/>
    <property type="project" value="InterPro"/>
</dbReference>
<dbReference type="GO" id="GO:0008597">
    <property type="term" value="F:calcium-dependent protein serine/threonine phosphatase regulator activity"/>
    <property type="evidence" value="ECO:0007669"/>
    <property type="project" value="TreeGrafter"/>
</dbReference>
<keyword evidence="3" id="KW-1133">Transmembrane helix</keyword>
<protein>
    <submittedName>
        <fullName evidence="4">Uncharacterized protein</fullName>
    </submittedName>
</protein>
<dbReference type="AlphaFoldDB" id="A0A6V7VKT5"/>
<dbReference type="OrthoDB" id="17212at2759"/>
<feature type="compositionally biased region" description="Pro residues" evidence="2">
    <location>
        <begin position="269"/>
        <end position="278"/>
    </location>
</feature>
<feature type="transmembrane region" description="Helical" evidence="3">
    <location>
        <begin position="6"/>
        <end position="35"/>
    </location>
</feature>
<evidence type="ECO:0000256" key="1">
    <source>
        <dbReference type="ARBA" id="ARBA00008209"/>
    </source>
</evidence>
<organism evidence="4 5">
    <name type="scientific">Meloidogyne enterolobii</name>
    <name type="common">Root-knot nematode worm</name>
    <name type="synonym">Meloidogyne mayaguensis</name>
    <dbReference type="NCBI Taxonomy" id="390850"/>
    <lineage>
        <taxon>Eukaryota</taxon>
        <taxon>Metazoa</taxon>
        <taxon>Ecdysozoa</taxon>
        <taxon>Nematoda</taxon>
        <taxon>Chromadorea</taxon>
        <taxon>Rhabditida</taxon>
        <taxon>Tylenchina</taxon>
        <taxon>Tylenchomorpha</taxon>
        <taxon>Tylenchoidea</taxon>
        <taxon>Meloidogynidae</taxon>
        <taxon>Meloidogyninae</taxon>
        <taxon>Meloidogyne</taxon>
    </lineage>
</organism>
<dbReference type="InterPro" id="IPR035979">
    <property type="entry name" value="RBD_domain_sf"/>
</dbReference>
<evidence type="ECO:0000256" key="2">
    <source>
        <dbReference type="SAM" id="MobiDB-lite"/>
    </source>
</evidence>
<dbReference type="EMBL" id="CAJEWN010000257">
    <property type="protein sequence ID" value="CAD2175590.1"/>
    <property type="molecule type" value="Genomic_DNA"/>
</dbReference>
<evidence type="ECO:0000313" key="5">
    <source>
        <dbReference type="Proteomes" id="UP000580250"/>
    </source>
</evidence>
<dbReference type="GO" id="GO:0005634">
    <property type="term" value="C:nucleus"/>
    <property type="evidence" value="ECO:0007669"/>
    <property type="project" value="TreeGrafter"/>
</dbReference>
<comment type="similarity">
    <text evidence="1">Belongs to the RCAN family.</text>
</comment>